<evidence type="ECO:0000313" key="4">
    <source>
        <dbReference type="Proteomes" id="UP001211907"/>
    </source>
</evidence>
<keyword evidence="4" id="KW-1185">Reference proteome</keyword>
<dbReference type="GO" id="GO:0003700">
    <property type="term" value="F:DNA-binding transcription factor activity"/>
    <property type="evidence" value="ECO:0007669"/>
    <property type="project" value="InterPro"/>
</dbReference>
<dbReference type="Proteomes" id="UP001211907">
    <property type="component" value="Unassembled WGS sequence"/>
</dbReference>
<evidence type="ECO:0000256" key="1">
    <source>
        <dbReference type="SAM" id="Coils"/>
    </source>
</evidence>
<feature type="coiled-coil region" evidence="1">
    <location>
        <begin position="36"/>
        <end position="80"/>
    </location>
</feature>
<dbReference type="EMBL" id="JADGJH010004506">
    <property type="protein sequence ID" value="KAJ3085563.1"/>
    <property type="molecule type" value="Genomic_DNA"/>
</dbReference>
<keyword evidence="1" id="KW-0175">Coiled coil</keyword>
<name>A0AAD5SMZ7_9FUNG</name>
<evidence type="ECO:0000256" key="2">
    <source>
        <dbReference type="SAM" id="MobiDB-lite"/>
    </source>
</evidence>
<feature type="region of interest" description="Disordered" evidence="2">
    <location>
        <begin position="98"/>
        <end position="118"/>
    </location>
</feature>
<evidence type="ECO:0008006" key="5">
    <source>
        <dbReference type="Google" id="ProtNLM"/>
    </source>
</evidence>
<proteinExistence type="predicted"/>
<dbReference type="SUPFAM" id="SSF57959">
    <property type="entry name" value="Leucine zipper domain"/>
    <property type="match status" value="1"/>
</dbReference>
<comment type="caution">
    <text evidence="3">The sequence shown here is derived from an EMBL/GenBank/DDBJ whole genome shotgun (WGS) entry which is preliminary data.</text>
</comment>
<dbReference type="Gene3D" id="1.20.5.170">
    <property type="match status" value="1"/>
</dbReference>
<dbReference type="InterPro" id="IPR046347">
    <property type="entry name" value="bZIP_sf"/>
</dbReference>
<organism evidence="3 4">
    <name type="scientific">Physocladia obscura</name>
    <dbReference type="NCBI Taxonomy" id="109957"/>
    <lineage>
        <taxon>Eukaryota</taxon>
        <taxon>Fungi</taxon>
        <taxon>Fungi incertae sedis</taxon>
        <taxon>Chytridiomycota</taxon>
        <taxon>Chytridiomycota incertae sedis</taxon>
        <taxon>Chytridiomycetes</taxon>
        <taxon>Chytridiales</taxon>
        <taxon>Chytriomycetaceae</taxon>
        <taxon>Physocladia</taxon>
    </lineage>
</organism>
<gene>
    <name evidence="3" type="ORF">HK100_009009</name>
</gene>
<feature type="non-terminal residue" evidence="3">
    <location>
        <position position="156"/>
    </location>
</feature>
<evidence type="ECO:0000313" key="3">
    <source>
        <dbReference type="EMBL" id="KAJ3085563.1"/>
    </source>
</evidence>
<protein>
    <recommendedName>
        <fullName evidence="5">BZIP domain-containing protein</fullName>
    </recommendedName>
</protein>
<accession>A0AAD5SMZ7</accession>
<sequence length="156" mass="17433">MTLQQSKKEKRGRRLVTAVPPDVRIAQLREGQRRHRERKLNYVKELEERAANADKAWARVAELEATCGKYKAELAQIRASIAGQASSSFSTIFESSDFAKNQESSPQSSDHDGTFSSSVAVNGPLLDVESSKEQLYSIPVLKDNSSLVEQFFETIK</sequence>
<reference evidence="3" key="1">
    <citation type="submission" date="2020-05" db="EMBL/GenBank/DDBJ databases">
        <title>Phylogenomic resolution of chytrid fungi.</title>
        <authorList>
            <person name="Stajich J.E."/>
            <person name="Amses K."/>
            <person name="Simmons R."/>
            <person name="Seto K."/>
            <person name="Myers J."/>
            <person name="Bonds A."/>
            <person name="Quandt C.A."/>
            <person name="Barry K."/>
            <person name="Liu P."/>
            <person name="Grigoriev I."/>
            <person name="Longcore J.E."/>
            <person name="James T.Y."/>
        </authorList>
    </citation>
    <scope>NUCLEOTIDE SEQUENCE</scope>
    <source>
        <strain evidence="3">JEL0513</strain>
    </source>
</reference>
<dbReference type="AlphaFoldDB" id="A0AAD5SMZ7"/>
<feature type="compositionally biased region" description="Polar residues" evidence="2">
    <location>
        <begin position="99"/>
        <end position="118"/>
    </location>
</feature>